<dbReference type="GO" id="GO:0032511">
    <property type="term" value="P:late endosome to vacuole transport via multivesicular body sorting pathway"/>
    <property type="evidence" value="ECO:0007669"/>
    <property type="project" value="TreeGrafter"/>
</dbReference>
<feature type="region of interest" description="Disordered" evidence="8">
    <location>
        <begin position="1"/>
        <end position="22"/>
    </location>
</feature>
<evidence type="ECO:0000256" key="2">
    <source>
        <dbReference type="ARBA" id="ARBA00006190"/>
    </source>
</evidence>
<dbReference type="GO" id="GO:0006900">
    <property type="term" value="P:vesicle budding from membrane"/>
    <property type="evidence" value="ECO:0007669"/>
    <property type="project" value="TreeGrafter"/>
</dbReference>
<comment type="subcellular location">
    <subcellularLocation>
        <location evidence="1">Endosome membrane</location>
    </subcellularLocation>
</comment>
<dbReference type="AlphaFoldDB" id="A0A8S1JCL4"/>
<accession>A0A8S1JCL4</accession>
<dbReference type="GO" id="GO:0000815">
    <property type="term" value="C:ESCRT III complex"/>
    <property type="evidence" value="ECO:0007669"/>
    <property type="project" value="TreeGrafter"/>
</dbReference>
<organism evidence="9 10">
    <name type="scientific">Ostreobium quekettii</name>
    <dbReference type="NCBI Taxonomy" id="121088"/>
    <lineage>
        <taxon>Eukaryota</taxon>
        <taxon>Viridiplantae</taxon>
        <taxon>Chlorophyta</taxon>
        <taxon>core chlorophytes</taxon>
        <taxon>Ulvophyceae</taxon>
        <taxon>TCBD clade</taxon>
        <taxon>Bryopsidales</taxon>
        <taxon>Ostreobineae</taxon>
        <taxon>Ostreobiaceae</taxon>
        <taxon>Ostreobium</taxon>
    </lineage>
</organism>
<feature type="coiled-coil region" evidence="7">
    <location>
        <begin position="119"/>
        <end position="168"/>
    </location>
</feature>
<evidence type="ECO:0008006" key="11">
    <source>
        <dbReference type="Google" id="ProtNLM"/>
    </source>
</evidence>
<reference evidence="9" key="1">
    <citation type="submission" date="2020-12" db="EMBL/GenBank/DDBJ databases">
        <authorList>
            <person name="Iha C."/>
        </authorList>
    </citation>
    <scope>NUCLEOTIDE SEQUENCE</scope>
</reference>
<dbReference type="OrthoDB" id="441172at2759"/>
<keyword evidence="5" id="KW-0653">Protein transport</keyword>
<dbReference type="Proteomes" id="UP000708148">
    <property type="component" value="Unassembled WGS sequence"/>
</dbReference>
<dbReference type="EMBL" id="CAJHUC010002477">
    <property type="protein sequence ID" value="CAD7703879.1"/>
    <property type="molecule type" value="Genomic_DNA"/>
</dbReference>
<dbReference type="PANTHER" id="PTHR22761">
    <property type="entry name" value="CHARGED MULTIVESICULAR BODY PROTEIN"/>
    <property type="match status" value="1"/>
</dbReference>
<dbReference type="GO" id="GO:0005771">
    <property type="term" value="C:multivesicular body"/>
    <property type="evidence" value="ECO:0007669"/>
    <property type="project" value="TreeGrafter"/>
</dbReference>
<evidence type="ECO:0000256" key="1">
    <source>
        <dbReference type="ARBA" id="ARBA00004608"/>
    </source>
</evidence>
<gene>
    <name evidence="9" type="ORF">OSTQU699_LOCUS9236</name>
</gene>
<name>A0A8S1JCL4_9CHLO</name>
<dbReference type="PANTHER" id="PTHR22761:SF5">
    <property type="entry name" value="CHARGED MULTIVESICULAR BODY PROTEIN 6"/>
    <property type="match status" value="1"/>
</dbReference>
<evidence type="ECO:0000256" key="8">
    <source>
        <dbReference type="SAM" id="MobiDB-lite"/>
    </source>
</evidence>
<evidence type="ECO:0000256" key="7">
    <source>
        <dbReference type="SAM" id="Coils"/>
    </source>
</evidence>
<dbReference type="Pfam" id="PF03357">
    <property type="entry name" value="Snf7"/>
    <property type="match status" value="1"/>
</dbReference>
<evidence type="ECO:0000256" key="5">
    <source>
        <dbReference type="ARBA" id="ARBA00022927"/>
    </source>
</evidence>
<evidence type="ECO:0000313" key="9">
    <source>
        <dbReference type="EMBL" id="CAD7703879.1"/>
    </source>
</evidence>
<keyword evidence="7" id="KW-0175">Coiled coil</keyword>
<protein>
    <recommendedName>
        <fullName evidence="11">Charged multivesicular body protein 6</fullName>
    </recommendedName>
</protein>
<evidence type="ECO:0000256" key="3">
    <source>
        <dbReference type="ARBA" id="ARBA00022448"/>
    </source>
</evidence>
<feature type="coiled-coil region" evidence="7">
    <location>
        <begin position="219"/>
        <end position="249"/>
    </location>
</feature>
<comment type="similarity">
    <text evidence="2">Belongs to the SNF7 family.</text>
</comment>
<dbReference type="GO" id="GO:0015031">
    <property type="term" value="P:protein transport"/>
    <property type="evidence" value="ECO:0007669"/>
    <property type="project" value="UniProtKB-KW"/>
</dbReference>
<comment type="caution">
    <text evidence="9">The sequence shown here is derived from an EMBL/GenBank/DDBJ whole genome shotgun (WGS) entry which is preliminary data.</text>
</comment>
<feature type="region of interest" description="Disordered" evidence="8">
    <location>
        <begin position="268"/>
        <end position="305"/>
    </location>
</feature>
<evidence type="ECO:0000256" key="6">
    <source>
        <dbReference type="ARBA" id="ARBA00023136"/>
    </source>
</evidence>
<evidence type="ECO:0000256" key="4">
    <source>
        <dbReference type="ARBA" id="ARBA00022753"/>
    </source>
</evidence>
<keyword evidence="4" id="KW-0967">Endosome</keyword>
<evidence type="ECO:0000313" key="10">
    <source>
        <dbReference type="Proteomes" id="UP000708148"/>
    </source>
</evidence>
<dbReference type="Gene3D" id="1.10.287.1060">
    <property type="entry name" value="ESAT-6-like"/>
    <property type="match status" value="1"/>
</dbReference>
<sequence length="305" mass="33820">MALSTGRVPQPGPSPPSATADDCQRGRLWGVRQLLSVLFHNVVIVRSQLLAVVGNGVEGKRLQPPHPNPPEGRALVLFFPVLDLIRKTGEIMAEVRARKEGLRPRQPDITEEDKAVLSLKSQRRKLGAERKRIEALIDKNVEVARGLIAQKKKDLALLVMKKKKMQEEQVKKLDAWLLNVESMLANIGLARQQNQLFAALKQGNEAMQLIRQEVTVEDVEKLMEDTAEAKEYQERLQEALGQGMDAELEDEALEEYKVLELEVLPAAPKAPAEPLPSVPKTVPAVQVQEPAKEAAQTEEATMVPA</sequence>
<dbReference type="InterPro" id="IPR005024">
    <property type="entry name" value="Snf7_fam"/>
</dbReference>
<keyword evidence="3" id="KW-0813">Transport</keyword>
<proteinExistence type="inferred from homology"/>
<keyword evidence="10" id="KW-1185">Reference proteome</keyword>
<keyword evidence="6" id="KW-0472">Membrane</keyword>